<proteinExistence type="predicted"/>
<dbReference type="STRING" id="551995.SAMN05192574_1011016"/>
<evidence type="ECO:0000259" key="1">
    <source>
        <dbReference type="Pfam" id="PF11412"/>
    </source>
</evidence>
<keyword evidence="3" id="KW-1185">Reference proteome</keyword>
<gene>
    <name evidence="2" type="ORF">SAMN05192574_1011016</name>
</gene>
<organism evidence="2 3">
    <name type="scientific">Mucilaginibacter gossypiicola</name>
    <dbReference type="NCBI Taxonomy" id="551995"/>
    <lineage>
        <taxon>Bacteria</taxon>
        <taxon>Pseudomonadati</taxon>
        <taxon>Bacteroidota</taxon>
        <taxon>Sphingobacteriia</taxon>
        <taxon>Sphingobacteriales</taxon>
        <taxon>Sphingobacteriaceae</taxon>
        <taxon>Mucilaginibacter</taxon>
    </lineage>
</organism>
<dbReference type="InterPro" id="IPR028250">
    <property type="entry name" value="DsbDN"/>
</dbReference>
<dbReference type="Gene3D" id="2.60.40.1250">
    <property type="entry name" value="Thiol:disulfide interchange protein DsbD, N-terminal domain"/>
    <property type="match status" value="1"/>
</dbReference>
<dbReference type="AlphaFoldDB" id="A0A1H8BRM9"/>
<dbReference type="GO" id="GO:0045454">
    <property type="term" value="P:cell redox homeostasis"/>
    <property type="evidence" value="ECO:0007669"/>
    <property type="project" value="TreeGrafter"/>
</dbReference>
<dbReference type="InterPro" id="IPR036929">
    <property type="entry name" value="DsbDN_sf"/>
</dbReference>
<dbReference type="Pfam" id="PF11412">
    <property type="entry name" value="DsbD_N"/>
    <property type="match status" value="1"/>
</dbReference>
<sequence>MKKLILTAFTSIIATVTYSQILAPVKWSYGAKKIDKEQAVVFIKASIDKGWHIYSQHVADGGPVKTSFRFNKSDDYSLNGNTSEPKAVNKYEKAFGMNVQYFEQSVIFQQKVKLKNGQTSVNGTLNYMVCNDKQCLPPKDVEFSIPVK</sequence>
<dbReference type="GO" id="GO:0015035">
    <property type="term" value="F:protein-disulfide reductase activity"/>
    <property type="evidence" value="ECO:0007669"/>
    <property type="project" value="TreeGrafter"/>
</dbReference>
<protein>
    <submittedName>
        <fullName evidence="2">Disulphide bond corrector protein DsbC</fullName>
    </submittedName>
</protein>
<dbReference type="Proteomes" id="UP000198942">
    <property type="component" value="Unassembled WGS sequence"/>
</dbReference>
<accession>A0A1H8BRM9</accession>
<dbReference type="RefSeq" id="WP_091208426.1">
    <property type="nucleotide sequence ID" value="NZ_FOCL01000001.1"/>
</dbReference>
<reference evidence="3" key="1">
    <citation type="submission" date="2016-10" db="EMBL/GenBank/DDBJ databases">
        <authorList>
            <person name="Varghese N."/>
            <person name="Submissions S."/>
        </authorList>
    </citation>
    <scope>NUCLEOTIDE SEQUENCE [LARGE SCALE GENOMIC DNA]</scope>
    <source>
        <strain evidence="3">Gh-48</strain>
    </source>
</reference>
<dbReference type="EMBL" id="FOCL01000001">
    <property type="protein sequence ID" value="SEM85473.1"/>
    <property type="molecule type" value="Genomic_DNA"/>
</dbReference>
<dbReference type="PANTHER" id="PTHR32234">
    <property type="entry name" value="THIOL:DISULFIDE INTERCHANGE PROTEIN DSBD"/>
    <property type="match status" value="1"/>
</dbReference>
<feature type="domain" description="Thiol:disulfide interchange protein DsbD N-terminal" evidence="1">
    <location>
        <begin position="34"/>
        <end position="141"/>
    </location>
</feature>
<dbReference type="OrthoDB" id="767251at2"/>
<dbReference type="PANTHER" id="PTHR32234:SF0">
    <property type="entry name" value="THIOL:DISULFIDE INTERCHANGE PROTEIN DSBD"/>
    <property type="match status" value="1"/>
</dbReference>
<name>A0A1H8BRM9_9SPHI</name>
<evidence type="ECO:0000313" key="3">
    <source>
        <dbReference type="Proteomes" id="UP000198942"/>
    </source>
</evidence>
<evidence type="ECO:0000313" key="2">
    <source>
        <dbReference type="EMBL" id="SEM85473.1"/>
    </source>
</evidence>